<reference evidence="5 6" key="1">
    <citation type="submission" date="2017-09" db="EMBL/GenBank/DDBJ databases">
        <title>Sphingomonas ginsenosidimutans KACC 14949, whole genome shotgun sequence.</title>
        <authorList>
            <person name="Feng G."/>
            <person name="Zhu H."/>
        </authorList>
    </citation>
    <scope>NUCLEOTIDE SEQUENCE [LARGE SCALE GENOMIC DNA]</scope>
    <source>
        <strain evidence="5 6">KACC 14949</strain>
    </source>
</reference>
<evidence type="ECO:0000256" key="1">
    <source>
        <dbReference type="ARBA" id="ARBA00006739"/>
    </source>
</evidence>
<dbReference type="Gene3D" id="3.90.550.10">
    <property type="entry name" value="Spore Coat Polysaccharide Biosynthesis Protein SpsA, Chain A"/>
    <property type="match status" value="1"/>
</dbReference>
<keyword evidence="6" id="KW-1185">Reference proteome</keyword>
<name>A0A2A4I1D1_9SPHN</name>
<organism evidence="5 6">
    <name type="scientific">Sphingomonas ginsenosidimutans</name>
    <dbReference type="NCBI Taxonomy" id="862134"/>
    <lineage>
        <taxon>Bacteria</taxon>
        <taxon>Pseudomonadati</taxon>
        <taxon>Pseudomonadota</taxon>
        <taxon>Alphaproteobacteria</taxon>
        <taxon>Sphingomonadales</taxon>
        <taxon>Sphingomonadaceae</taxon>
        <taxon>Sphingomonas</taxon>
    </lineage>
</organism>
<dbReference type="AlphaFoldDB" id="A0A2A4I1D1"/>
<feature type="domain" description="Glycosyltransferase 2-like" evidence="4">
    <location>
        <begin position="104"/>
        <end position="204"/>
    </location>
</feature>
<dbReference type="GO" id="GO:0016757">
    <property type="term" value="F:glycosyltransferase activity"/>
    <property type="evidence" value="ECO:0007669"/>
    <property type="project" value="UniProtKB-KW"/>
</dbReference>
<dbReference type="EMBL" id="NWVD01000001">
    <property type="protein sequence ID" value="PCG10081.1"/>
    <property type="molecule type" value="Genomic_DNA"/>
</dbReference>
<gene>
    <name evidence="5" type="ORF">COA17_01030</name>
</gene>
<keyword evidence="3" id="KW-0808">Transferase</keyword>
<protein>
    <recommendedName>
        <fullName evidence="4">Glycosyltransferase 2-like domain-containing protein</fullName>
    </recommendedName>
</protein>
<accession>A0A2A4I1D1</accession>
<dbReference type="Proteomes" id="UP000218784">
    <property type="component" value="Unassembled WGS sequence"/>
</dbReference>
<sequence length="347" mass="37938">MPMPHAIAPANGTDEPRVAVVILNWRRPDDTMTCLRSVLDQDYPPVDVFVCDNDSGDGSIDRLEAAITAELAARGGDGWRFARVDDPDGALPPLPAAHGPRRLWLVATGRNGGYAYGNNVGLALALRDPAIAYLWVLNNDTQVDAQALRHLVARMEEDSSIGLCGAVVRYRGEAGGGRIQSVGGGHFLADRGRCEQIGENWPADTAIDTAAIEARLNYVNGAAVLARRAMIDRVGLMTEDHFLYWEEMDWATRMARDGRYRPGLAARALVFHDVGASTGSNDHGFASPSSTFWMTRSRLRFLARHHPQLIPLVLMLIARAALREVAGRRWARAAAMLRGAWAARRAL</sequence>
<evidence type="ECO:0000256" key="3">
    <source>
        <dbReference type="ARBA" id="ARBA00022679"/>
    </source>
</evidence>
<dbReference type="Pfam" id="PF00535">
    <property type="entry name" value="Glycos_transf_2"/>
    <property type="match status" value="1"/>
</dbReference>
<evidence type="ECO:0000313" key="6">
    <source>
        <dbReference type="Proteomes" id="UP000218784"/>
    </source>
</evidence>
<keyword evidence="2" id="KW-0328">Glycosyltransferase</keyword>
<comment type="caution">
    <text evidence="5">The sequence shown here is derived from an EMBL/GenBank/DDBJ whole genome shotgun (WGS) entry which is preliminary data.</text>
</comment>
<evidence type="ECO:0000313" key="5">
    <source>
        <dbReference type="EMBL" id="PCG10081.1"/>
    </source>
</evidence>
<proteinExistence type="inferred from homology"/>
<dbReference type="InterPro" id="IPR029044">
    <property type="entry name" value="Nucleotide-diphossugar_trans"/>
</dbReference>
<evidence type="ECO:0000256" key="2">
    <source>
        <dbReference type="ARBA" id="ARBA00022676"/>
    </source>
</evidence>
<comment type="similarity">
    <text evidence="1">Belongs to the glycosyltransferase 2 family.</text>
</comment>
<evidence type="ECO:0000259" key="4">
    <source>
        <dbReference type="Pfam" id="PF00535"/>
    </source>
</evidence>
<dbReference type="SUPFAM" id="SSF53448">
    <property type="entry name" value="Nucleotide-diphospho-sugar transferases"/>
    <property type="match status" value="1"/>
</dbReference>
<dbReference type="PANTHER" id="PTHR43179">
    <property type="entry name" value="RHAMNOSYLTRANSFERASE WBBL"/>
    <property type="match status" value="1"/>
</dbReference>
<dbReference type="PANTHER" id="PTHR43179:SF12">
    <property type="entry name" value="GALACTOFURANOSYLTRANSFERASE GLFT2"/>
    <property type="match status" value="1"/>
</dbReference>
<dbReference type="RefSeq" id="WP_096609605.1">
    <property type="nucleotide sequence ID" value="NZ_NWVD01000001.1"/>
</dbReference>
<dbReference type="InterPro" id="IPR001173">
    <property type="entry name" value="Glyco_trans_2-like"/>
</dbReference>